<dbReference type="GO" id="GO:0005737">
    <property type="term" value="C:cytoplasm"/>
    <property type="evidence" value="ECO:0007669"/>
    <property type="project" value="UniProtKB-SubCell"/>
</dbReference>
<dbReference type="GO" id="GO:0043565">
    <property type="term" value="F:sequence-specific DNA binding"/>
    <property type="evidence" value="ECO:0007669"/>
    <property type="project" value="InterPro"/>
</dbReference>
<evidence type="ECO:0000313" key="11">
    <source>
        <dbReference type="EMBL" id="QJD84017.1"/>
    </source>
</evidence>
<dbReference type="SUPFAM" id="SSF46689">
    <property type="entry name" value="Homeodomain-like"/>
    <property type="match status" value="1"/>
</dbReference>
<dbReference type="Gene3D" id="3.40.50.2300">
    <property type="match status" value="1"/>
</dbReference>
<dbReference type="InterPro" id="IPR051552">
    <property type="entry name" value="HptR"/>
</dbReference>
<evidence type="ECO:0000256" key="6">
    <source>
        <dbReference type="ARBA" id="ARBA00023125"/>
    </source>
</evidence>
<feature type="modified residue" description="4-aspartylphosphate" evidence="8">
    <location>
        <position position="55"/>
    </location>
</feature>
<evidence type="ECO:0000256" key="5">
    <source>
        <dbReference type="ARBA" id="ARBA00023015"/>
    </source>
</evidence>
<dbReference type="CDD" id="cd17536">
    <property type="entry name" value="REC_YesN-like"/>
    <property type="match status" value="1"/>
</dbReference>
<evidence type="ECO:0000256" key="2">
    <source>
        <dbReference type="ARBA" id="ARBA00022490"/>
    </source>
</evidence>
<feature type="domain" description="HTH araC/xylS-type" evidence="9">
    <location>
        <begin position="257"/>
        <end position="355"/>
    </location>
</feature>
<dbReference type="GO" id="GO:0003700">
    <property type="term" value="F:DNA-binding transcription factor activity"/>
    <property type="evidence" value="ECO:0007669"/>
    <property type="project" value="InterPro"/>
</dbReference>
<evidence type="ECO:0000313" key="12">
    <source>
        <dbReference type="Proteomes" id="UP000502248"/>
    </source>
</evidence>
<dbReference type="Pfam" id="PF00072">
    <property type="entry name" value="Response_reg"/>
    <property type="match status" value="1"/>
</dbReference>
<keyword evidence="7" id="KW-0804">Transcription</keyword>
<dbReference type="GO" id="GO:0000160">
    <property type="term" value="P:phosphorelay signal transduction system"/>
    <property type="evidence" value="ECO:0007669"/>
    <property type="project" value="UniProtKB-KW"/>
</dbReference>
<keyword evidence="3 8" id="KW-0597">Phosphoprotein</keyword>
<comment type="subcellular location">
    <subcellularLocation>
        <location evidence="1">Cytoplasm</location>
    </subcellularLocation>
</comment>
<dbReference type="InterPro" id="IPR009057">
    <property type="entry name" value="Homeodomain-like_sf"/>
</dbReference>
<evidence type="ECO:0000256" key="4">
    <source>
        <dbReference type="ARBA" id="ARBA00023012"/>
    </source>
</evidence>
<dbReference type="EMBL" id="CP051680">
    <property type="protein sequence ID" value="QJD84017.1"/>
    <property type="molecule type" value="Genomic_DNA"/>
</dbReference>
<dbReference type="InterPro" id="IPR011006">
    <property type="entry name" value="CheY-like_superfamily"/>
</dbReference>
<keyword evidence="4" id="KW-0902">Two-component regulatory system</keyword>
<evidence type="ECO:0000259" key="10">
    <source>
        <dbReference type="PROSITE" id="PS50110"/>
    </source>
</evidence>
<keyword evidence="12" id="KW-1185">Reference proteome</keyword>
<feature type="domain" description="Response regulatory" evidence="10">
    <location>
        <begin position="3"/>
        <end position="121"/>
    </location>
</feature>
<keyword evidence="6" id="KW-0238">DNA-binding</keyword>
<dbReference type="InterPro" id="IPR018060">
    <property type="entry name" value="HTH_AraC"/>
</dbReference>
<keyword evidence="5" id="KW-0805">Transcription regulation</keyword>
<sequence length="357" mass="40404">MYSVLLVDDEPYAIEGLQMFVDWEHLGFRVCGVCENGVEALSAARELKPDVIVTDIRMPEMDGLELIGQLRGERGISIEFVVLSAYGEFAFAKRAMQLGVHQYLLKPVIGEEAAEVLNQIRMRLDVRRKFRQKASEGGEGKSLPALAAYRMKDVLEAIEDADRVRAADVIDSLFREMEGRSLEWAELFADSLIVQCGKLIRETGGDLALLLHSSQDPATYGADDGPTSSRMRILSFAKQVIDSVQLIRERKPGSIMTEVDRYVRENYRNPLSIRGMAARFYLNPVYLGKAYQDKFGCGLLDRMHDLRIAEACEKLRSTTETTSAVAEQVGYAHYRYFLQHFERRTGRKPAEYRDLKG</sequence>
<dbReference type="KEGG" id="cheb:HH215_13035"/>
<protein>
    <submittedName>
        <fullName evidence="11">Response regulator</fullName>
    </submittedName>
</protein>
<dbReference type="Pfam" id="PF12833">
    <property type="entry name" value="HTH_18"/>
    <property type="match status" value="1"/>
</dbReference>
<dbReference type="PANTHER" id="PTHR42713:SF3">
    <property type="entry name" value="TRANSCRIPTIONAL REGULATORY PROTEIN HPTR"/>
    <property type="match status" value="1"/>
</dbReference>
<evidence type="ECO:0000256" key="8">
    <source>
        <dbReference type="PROSITE-ProRule" id="PRU00169"/>
    </source>
</evidence>
<dbReference type="PROSITE" id="PS50110">
    <property type="entry name" value="RESPONSE_REGULATORY"/>
    <property type="match status" value="1"/>
</dbReference>
<dbReference type="PROSITE" id="PS01124">
    <property type="entry name" value="HTH_ARAC_FAMILY_2"/>
    <property type="match status" value="1"/>
</dbReference>
<dbReference type="InterPro" id="IPR001789">
    <property type="entry name" value="Sig_transdc_resp-reg_receiver"/>
</dbReference>
<evidence type="ECO:0000256" key="7">
    <source>
        <dbReference type="ARBA" id="ARBA00023163"/>
    </source>
</evidence>
<organism evidence="11 12">
    <name type="scientific">Cohnella herbarum</name>
    <dbReference type="NCBI Taxonomy" id="2728023"/>
    <lineage>
        <taxon>Bacteria</taxon>
        <taxon>Bacillati</taxon>
        <taxon>Bacillota</taxon>
        <taxon>Bacilli</taxon>
        <taxon>Bacillales</taxon>
        <taxon>Paenibacillaceae</taxon>
        <taxon>Cohnella</taxon>
    </lineage>
</organism>
<dbReference type="AlphaFoldDB" id="A0A7Z2VJ25"/>
<evidence type="ECO:0000259" key="9">
    <source>
        <dbReference type="PROSITE" id="PS01124"/>
    </source>
</evidence>
<name>A0A7Z2VJ25_9BACL</name>
<dbReference type="SMART" id="SM00342">
    <property type="entry name" value="HTH_ARAC"/>
    <property type="match status" value="1"/>
</dbReference>
<evidence type="ECO:0000256" key="1">
    <source>
        <dbReference type="ARBA" id="ARBA00004496"/>
    </source>
</evidence>
<dbReference type="Proteomes" id="UP000502248">
    <property type="component" value="Chromosome"/>
</dbReference>
<proteinExistence type="predicted"/>
<dbReference type="SUPFAM" id="SSF52172">
    <property type="entry name" value="CheY-like"/>
    <property type="match status" value="1"/>
</dbReference>
<dbReference type="SMART" id="SM00448">
    <property type="entry name" value="REC"/>
    <property type="match status" value="1"/>
</dbReference>
<keyword evidence="2" id="KW-0963">Cytoplasm</keyword>
<reference evidence="11 12" key="1">
    <citation type="submission" date="2020-04" db="EMBL/GenBank/DDBJ databases">
        <title>Genome sequencing of novel species.</title>
        <authorList>
            <person name="Heo J."/>
            <person name="Kim S.-J."/>
            <person name="Kim J.-S."/>
            <person name="Hong S.-B."/>
            <person name="Kwon S.-W."/>
        </authorList>
    </citation>
    <scope>NUCLEOTIDE SEQUENCE [LARGE SCALE GENOMIC DNA]</scope>
    <source>
        <strain evidence="11 12">MFER-1</strain>
    </source>
</reference>
<accession>A0A7Z2VJ25</accession>
<gene>
    <name evidence="11" type="ORF">HH215_13035</name>
</gene>
<dbReference type="Gene3D" id="1.10.10.60">
    <property type="entry name" value="Homeodomain-like"/>
    <property type="match status" value="2"/>
</dbReference>
<evidence type="ECO:0000256" key="3">
    <source>
        <dbReference type="ARBA" id="ARBA00022553"/>
    </source>
</evidence>
<dbReference type="PANTHER" id="PTHR42713">
    <property type="entry name" value="HISTIDINE KINASE-RELATED"/>
    <property type="match status" value="1"/>
</dbReference>
<dbReference type="RefSeq" id="WP_169280302.1">
    <property type="nucleotide sequence ID" value="NZ_CP051680.1"/>
</dbReference>